<dbReference type="Gene3D" id="1.10.10.10">
    <property type="entry name" value="Winged helix-like DNA-binding domain superfamily/Winged helix DNA-binding domain"/>
    <property type="match status" value="1"/>
</dbReference>
<dbReference type="PROSITE" id="PS51755">
    <property type="entry name" value="OMPR_PHOB"/>
    <property type="match status" value="1"/>
</dbReference>
<dbReference type="SUPFAM" id="SSF46894">
    <property type="entry name" value="C-terminal effector domain of the bipartite response regulators"/>
    <property type="match status" value="1"/>
</dbReference>
<dbReference type="Pfam" id="PF00486">
    <property type="entry name" value="Trans_reg_C"/>
    <property type="match status" value="1"/>
</dbReference>
<dbReference type="EMBL" id="LAZR01037899">
    <property type="protein sequence ID" value="KKL20971.1"/>
    <property type="molecule type" value="Genomic_DNA"/>
</dbReference>
<organism evidence="3">
    <name type="scientific">marine sediment metagenome</name>
    <dbReference type="NCBI Taxonomy" id="412755"/>
    <lineage>
        <taxon>unclassified sequences</taxon>
        <taxon>metagenomes</taxon>
        <taxon>ecological metagenomes</taxon>
    </lineage>
</organism>
<dbReference type="GO" id="GO:0006355">
    <property type="term" value="P:regulation of DNA-templated transcription"/>
    <property type="evidence" value="ECO:0007669"/>
    <property type="project" value="InterPro"/>
</dbReference>
<dbReference type="SMART" id="SM00862">
    <property type="entry name" value="Trans_reg_C"/>
    <property type="match status" value="1"/>
</dbReference>
<gene>
    <name evidence="3" type="ORF">LCGC14_2450160</name>
</gene>
<dbReference type="AlphaFoldDB" id="A0A0F9DTG6"/>
<feature type="domain" description="OmpR/PhoB-type" evidence="2">
    <location>
        <begin position="1"/>
        <end position="99"/>
    </location>
</feature>
<name>A0A0F9DTG6_9ZZZZ</name>
<evidence type="ECO:0000259" key="2">
    <source>
        <dbReference type="PROSITE" id="PS51755"/>
    </source>
</evidence>
<evidence type="ECO:0000256" key="1">
    <source>
        <dbReference type="ARBA" id="ARBA00023125"/>
    </source>
</evidence>
<protein>
    <recommendedName>
        <fullName evidence="2">OmpR/PhoB-type domain-containing protein</fullName>
    </recommendedName>
</protein>
<accession>A0A0F9DTG6</accession>
<dbReference type="InterPro" id="IPR001867">
    <property type="entry name" value="OmpR/PhoB-type_DNA-bd"/>
</dbReference>
<dbReference type="InterPro" id="IPR036388">
    <property type="entry name" value="WH-like_DNA-bd_sf"/>
</dbReference>
<dbReference type="GO" id="GO:0000160">
    <property type="term" value="P:phosphorelay signal transduction system"/>
    <property type="evidence" value="ECO:0007669"/>
    <property type="project" value="InterPro"/>
</dbReference>
<dbReference type="CDD" id="cd00383">
    <property type="entry name" value="trans_reg_C"/>
    <property type="match status" value="1"/>
</dbReference>
<keyword evidence="1" id="KW-0238">DNA-binding</keyword>
<dbReference type="GO" id="GO:0003677">
    <property type="term" value="F:DNA binding"/>
    <property type="evidence" value="ECO:0007669"/>
    <property type="project" value="UniProtKB-KW"/>
</dbReference>
<dbReference type="InterPro" id="IPR016032">
    <property type="entry name" value="Sig_transdc_resp-reg_C-effctor"/>
</dbReference>
<reference evidence="3" key="1">
    <citation type="journal article" date="2015" name="Nature">
        <title>Complex archaea that bridge the gap between prokaryotes and eukaryotes.</title>
        <authorList>
            <person name="Spang A."/>
            <person name="Saw J.H."/>
            <person name="Jorgensen S.L."/>
            <person name="Zaremba-Niedzwiedzka K."/>
            <person name="Martijn J."/>
            <person name="Lind A.E."/>
            <person name="van Eijk R."/>
            <person name="Schleper C."/>
            <person name="Guy L."/>
            <person name="Ettema T.J."/>
        </authorList>
    </citation>
    <scope>NUCLEOTIDE SEQUENCE</scope>
</reference>
<comment type="caution">
    <text evidence="3">The sequence shown here is derived from an EMBL/GenBank/DDBJ whole genome shotgun (WGS) entry which is preliminary data.</text>
</comment>
<evidence type="ECO:0000313" key="3">
    <source>
        <dbReference type="EMBL" id="KKL20971.1"/>
    </source>
</evidence>
<proteinExistence type="predicted"/>
<sequence>MLRSSLLSSITSIDEWVALSGQRVRFTPKQFSMLKVLVRYYGQVVTFKELLEEVWGPEYTDDRTYIKVFINRIRTKIHDDPVTSKYIWTHRGLGYMFRPTATIRWYNG</sequence>